<dbReference type="AlphaFoldDB" id="A0A0R2LT60"/>
<keyword evidence="3" id="KW-1185">Reference proteome</keyword>
<sequence>MRNWKRLLKMGLLGLIVFIGSLSLWVPARAASSAPQTPTSSPVSIMGINLAGGFTQQPLDSNQISGHSVTLAAKGTRNILEAATNPFGSRKYVWWESTDDGDTYTTVGSNSTTYTFTAPNVTQPTELLFQVEYDFTGIGLFYNEWSRIAAVEVEPSRVPATAIKVTADKTYLNNSDTTLVHAALTPSNSTDQVTWTSSDPSLATVDEYGDVTATSVSSKTDGTAHDHGTVTITGEANGHSDSVKIAIGALQDVTTVEGKAATFSLKDLPDGVTVNNWYRVEDGQSTALNTTDTSYTINNPTQAGDDGTSYYAVLNYTVNGSTKTITTNSARLSVEKSGLISLTAVPDFNFGDIDLLDLSQGLTLNNLDALADGPAYDGNSNGSLSVMDSRDTGGSWTLTAALQPFGFVGSNGGQLGSTSLDLYDPNNRLDITIPDNDQATSIYTSSDYDGQDWDVSNSQLDMGPSPLASAGNYESTVTWTLTVAPS</sequence>
<feature type="domain" description="BIG2" evidence="1">
    <location>
        <begin position="159"/>
        <end position="246"/>
    </location>
</feature>
<dbReference type="SUPFAM" id="SSF49373">
    <property type="entry name" value="Invasin/intimin cell-adhesion fragments"/>
    <property type="match status" value="1"/>
</dbReference>
<proteinExistence type="predicted"/>
<evidence type="ECO:0000313" key="2">
    <source>
        <dbReference type="EMBL" id="KRO04820.1"/>
    </source>
</evidence>
<dbReference type="SMART" id="SM00635">
    <property type="entry name" value="BID_2"/>
    <property type="match status" value="1"/>
</dbReference>
<accession>A0A0R2LT60</accession>
<dbReference type="InterPro" id="IPR008964">
    <property type="entry name" value="Invasin/intimin_cell_adhesion"/>
</dbReference>
<dbReference type="PATRIC" id="fig|616990.3.peg.919"/>
<dbReference type="OrthoDB" id="2315387at2"/>
<name>A0A0R2LT60_9LACO</name>
<organism evidence="2 3">
    <name type="scientific">Levilactobacillus paucivorans</name>
    <dbReference type="NCBI Taxonomy" id="616990"/>
    <lineage>
        <taxon>Bacteria</taxon>
        <taxon>Bacillati</taxon>
        <taxon>Bacillota</taxon>
        <taxon>Bacilli</taxon>
        <taxon>Lactobacillales</taxon>
        <taxon>Lactobacillaceae</taxon>
        <taxon>Levilactobacillus</taxon>
    </lineage>
</organism>
<comment type="caution">
    <text evidence="2">The sequence shown here is derived from an EMBL/GenBank/DDBJ whole genome shotgun (WGS) entry which is preliminary data.</text>
</comment>
<protein>
    <submittedName>
        <fullName evidence="2">Extracellular protein</fullName>
    </submittedName>
</protein>
<gene>
    <name evidence="2" type="ORF">IV54_GL000845</name>
</gene>
<dbReference type="STRING" id="616990.IV54_GL000845"/>
<dbReference type="Gene3D" id="2.60.40.1080">
    <property type="match status" value="1"/>
</dbReference>
<evidence type="ECO:0000259" key="1">
    <source>
        <dbReference type="SMART" id="SM00635"/>
    </source>
</evidence>
<evidence type="ECO:0000313" key="3">
    <source>
        <dbReference type="Proteomes" id="UP000051906"/>
    </source>
</evidence>
<dbReference type="RefSeq" id="WP_057877690.1">
    <property type="nucleotide sequence ID" value="NZ_JQCA01000024.1"/>
</dbReference>
<dbReference type="EMBL" id="JQCA01000024">
    <property type="protein sequence ID" value="KRO04820.1"/>
    <property type="molecule type" value="Genomic_DNA"/>
</dbReference>
<dbReference type="Pfam" id="PF02368">
    <property type="entry name" value="Big_2"/>
    <property type="match status" value="1"/>
</dbReference>
<dbReference type="InterPro" id="IPR003343">
    <property type="entry name" value="Big_2"/>
</dbReference>
<reference evidence="2 3" key="1">
    <citation type="journal article" date="2015" name="Genome Announc.">
        <title>Expanding the biotechnology potential of lactobacilli through comparative genomics of 213 strains and associated genera.</title>
        <authorList>
            <person name="Sun Z."/>
            <person name="Harris H.M."/>
            <person name="McCann A."/>
            <person name="Guo C."/>
            <person name="Argimon S."/>
            <person name="Zhang W."/>
            <person name="Yang X."/>
            <person name="Jeffery I.B."/>
            <person name="Cooney J.C."/>
            <person name="Kagawa T.F."/>
            <person name="Liu W."/>
            <person name="Song Y."/>
            <person name="Salvetti E."/>
            <person name="Wrobel A."/>
            <person name="Rasinkangas P."/>
            <person name="Parkhill J."/>
            <person name="Rea M.C."/>
            <person name="O'Sullivan O."/>
            <person name="Ritari J."/>
            <person name="Douillard F.P."/>
            <person name="Paul Ross R."/>
            <person name="Yang R."/>
            <person name="Briner A.E."/>
            <person name="Felis G.E."/>
            <person name="de Vos W.M."/>
            <person name="Barrangou R."/>
            <person name="Klaenhammer T.R."/>
            <person name="Caufield P.W."/>
            <person name="Cui Y."/>
            <person name="Zhang H."/>
            <person name="O'Toole P.W."/>
        </authorList>
    </citation>
    <scope>NUCLEOTIDE SEQUENCE [LARGE SCALE GENOMIC DNA]</scope>
    <source>
        <strain evidence="2 3">DSM 22467</strain>
    </source>
</reference>
<dbReference type="Proteomes" id="UP000051906">
    <property type="component" value="Unassembled WGS sequence"/>
</dbReference>